<dbReference type="EMBL" id="CP015756">
    <property type="protein sequence ID" value="APC41637.1"/>
    <property type="molecule type" value="Genomic_DNA"/>
</dbReference>
<keyword evidence="7" id="KW-1185">Reference proteome</keyword>
<evidence type="ECO:0000259" key="4">
    <source>
        <dbReference type="PROSITE" id="PS50110"/>
    </source>
</evidence>
<dbReference type="GO" id="GO:0000156">
    <property type="term" value="F:phosphorelay response regulator activity"/>
    <property type="evidence" value="ECO:0007669"/>
    <property type="project" value="InterPro"/>
</dbReference>
<gene>
    <name evidence="6" type="ORF">A7L45_16950</name>
</gene>
<dbReference type="PANTHER" id="PTHR37299">
    <property type="entry name" value="TRANSCRIPTIONAL REGULATOR-RELATED"/>
    <property type="match status" value="1"/>
</dbReference>
<name>A0A1J0GJW0_9CLOT</name>
<dbReference type="InterPro" id="IPR046947">
    <property type="entry name" value="LytR-like"/>
</dbReference>
<dbReference type="KEGG" id="ceu:A7L45_16950"/>
<evidence type="ECO:0000259" key="5">
    <source>
        <dbReference type="PROSITE" id="PS50930"/>
    </source>
</evidence>
<dbReference type="STRING" id="1552.A7L45_16950"/>
<dbReference type="SMART" id="SM00448">
    <property type="entry name" value="REC"/>
    <property type="match status" value="1"/>
</dbReference>
<dbReference type="Pfam" id="PF00072">
    <property type="entry name" value="Response_reg"/>
    <property type="match status" value="1"/>
</dbReference>
<dbReference type="AlphaFoldDB" id="A0A1J0GJW0"/>
<dbReference type="SUPFAM" id="SSF52172">
    <property type="entry name" value="CheY-like"/>
    <property type="match status" value="1"/>
</dbReference>
<feature type="domain" description="Response regulatory" evidence="4">
    <location>
        <begin position="5"/>
        <end position="119"/>
    </location>
</feature>
<feature type="domain" description="HTH LytTR-type" evidence="5">
    <location>
        <begin position="153"/>
        <end position="256"/>
    </location>
</feature>
<comment type="function">
    <text evidence="2">May play the central regulatory role in sporulation. It may be an element of the effector pathway responsible for the activation of sporulation genes in response to nutritional stress. Spo0A may act in concert with spo0H (a sigma factor) to control the expression of some genes that are critical to the sporulation process.</text>
</comment>
<dbReference type="Pfam" id="PF04397">
    <property type="entry name" value="LytTR"/>
    <property type="match status" value="1"/>
</dbReference>
<dbReference type="InterPro" id="IPR011006">
    <property type="entry name" value="CheY-like_superfamily"/>
</dbReference>
<keyword evidence="3" id="KW-0597">Phosphoprotein</keyword>
<evidence type="ECO:0000313" key="7">
    <source>
        <dbReference type="Proteomes" id="UP000182569"/>
    </source>
</evidence>
<dbReference type="OrthoDB" id="9809318at2"/>
<proteinExistence type="predicted"/>
<dbReference type="InterPro" id="IPR007492">
    <property type="entry name" value="LytTR_DNA-bd_dom"/>
</dbReference>
<evidence type="ECO:0000256" key="2">
    <source>
        <dbReference type="ARBA" id="ARBA00024867"/>
    </source>
</evidence>
<dbReference type="Gene3D" id="2.40.50.40">
    <property type="match status" value="1"/>
</dbReference>
<evidence type="ECO:0000256" key="3">
    <source>
        <dbReference type="PROSITE-ProRule" id="PRU00169"/>
    </source>
</evidence>
<evidence type="ECO:0000256" key="1">
    <source>
        <dbReference type="ARBA" id="ARBA00018672"/>
    </source>
</evidence>
<dbReference type="PANTHER" id="PTHR37299:SF1">
    <property type="entry name" value="STAGE 0 SPORULATION PROTEIN A HOMOLOG"/>
    <property type="match status" value="1"/>
</dbReference>
<evidence type="ECO:0000313" key="6">
    <source>
        <dbReference type="EMBL" id="APC41637.1"/>
    </source>
</evidence>
<protein>
    <recommendedName>
        <fullName evidence="1">Stage 0 sporulation protein A homolog</fullName>
    </recommendedName>
</protein>
<dbReference type="GO" id="GO:0003677">
    <property type="term" value="F:DNA binding"/>
    <property type="evidence" value="ECO:0007669"/>
    <property type="project" value="UniProtKB-KW"/>
</dbReference>
<dbReference type="InterPro" id="IPR001789">
    <property type="entry name" value="Sig_transdc_resp-reg_receiver"/>
</dbReference>
<feature type="modified residue" description="4-aspartylphosphate" evidence="3">
    <location>
        <position position="56"/>
    </location>
</feature>
<reference evidence="7" key="1">
    <citation type="journal article" date="2016" name="Front. Microbiol.">
        <title>Complete Genome Sequence of Clostridium estertheticum DSM 8809, a Microbe Identified in Spoiled Vacuum Packed Beef.</title>
        <authorList>
            <person name="Yu Z."/>
            <person name="Gunn L."/>
            <person name="Brennan E."/>
            <person name="Reid R."/>
            <person name="Wall P.G."/>
            <person name="Gaora O.P."/>
            <person name="Hurley D."/>
            <person name="Bolton D."/>
            <person name="Fanning S."/>
        </authorList>
    </citation>
    <scope>NUCLEOTIDE SEQUENCE [LARGE SCALE GENOMIC DNA]</scope>
    <source>
        <strain evidence="7">DSM 8809</strain>
    </source>
</reference>
<dbReference type="Gene3D" id="2.20.25.10">
    <property type="match status" value="1"/>
</dbReference>
<dbReference type="PROSITE" id="PS50110">
    <property type="entry name" value="RESPONSE_REGULATORY"/>
    <property type="match status" value="1"/>
</dbReference>
<dbReference type="Gene3D" id="3.40.50.2300">
    <property type="match status" value="1"/>
</dbReference>
<dbReference type="Proteomes" id="UP000182569">
    <property type="component" value="Chromosome"/>
</dbReference>
<dbReference type="RefSeq" id="WP_071613929.1">
    <property type="nucleotide sequence ID" value="NZ_CP015756.1"/>
</dbReference>
<accession>A0A1J0GJW0</accession>
<dbReference type="SMART" id="SM00850">
    <property type="entry name" value="LytTR"/>
    <property type="match status" value="1"/>
</dbReference>
<sequence>MGKIKCIIVEDEMPSASELEYLLSQYNFIEVIGTAYDNIEAIDLINDVTFDVAFLDINIPLGSGMELARHIKDENKAIDIVFVTAYNMHAIEAFEIQAFDYILKPFDEDRIATTINHLKEKYMVNKQDQNDVVNIISELINNLNKVDINLKKIPCVENGVIKLIDVNTIYYCYTEDERTYVKTYDKSYFTNYTLCKIEARTNFFRVHRSYLVNIDKINELYSWFHGTYKLVINDIKKTEVPVSRSNVHKLKHLLGI</sequence>
<dbReference type="PROSITE" id="PS50930">
    <property type="entry name" value="HTH_LYTTR"/>
    <property type="match status" value="1"/>
</dbReference>
<organism evidence="6 7">
    <name type="scientific">Clostridium estertheticum subsp. estertheticum</name>
    <dbReference type="NCBI Taxonomy" id="1552"/>
    <lineage>
        <taxon>Bacteria</taxon>
        <taxon>Bacillati</taxon>
        <taxon>Bacillota</taxon>
        <taxon>Clostridia</taxon>
        <taxon>Eubacteriales</taxon>
        <taxon>Clostridiaceae</taxon>
        <taxon>Clostridium</taxon>
    </lineage>
</organism>
<keyword evidence="6" id="KW-0238">DNA-binding</keyword>